<evidence type="ECO:0000313" key="1">
    <source>
        <dbReference type="EMBL" id="JAU15664.1"/>
    </source>
</evidence>
<protein>
    <submittedName>
        <fullName evidence="1">Uncharacterized protein</fullName>
    </submittedName>
</protein>
<dbReference type="SUPFAM" id="SSF50630">
    <property type="entry name" value="Acid proteases"/>
    <property type="match status" value="1"/>
</dbReference>
<gene>
    <name evidence="1" type="ORF">GA_TR10979_c1_g1_i1_g.35409</name>
</gene>
<dbReference type="Pfam" id="PF08284">
    <property type="entry name" value="RVP_2"/>
    <property type="match status" value="1"/>
</dbReference>
<accession>A0A1J3DC48</accession>
<dbReference type="InterPro" id="IPR021109">
    <property type="entry name" value="Peptidase_aspartic_dom_sf"/>
</dbReference>
<dbReference type="EMBL" id="GEVI01016656">
    <property type="protein sequence ID" value="JAU15664.1"/>
    <property type="molecule type" value="Transcribed_RNA"/>
</dbReference>
<dbReference type="Gene3D" id="2.40.70.10">
    <property type="entry name" value="Acid Proteases"/>
    <property type="match status" value="1"/>
</dbReference>
<dbReference type="AlphaFoldDB" id="A0A1J3DC48"/>
<name>A0A1J3DC48_NOCCA</name>
<sequence>MLKLSPAEIAEKRRLGLCYKCPEKWSRGHQCHNMMLQVFTVINEEEVEISDEDWMDGFEEMIETSPELMELSLFSFLGMDSPSVTKLWGEIGGTKVIVMIDSGATHNFIDPFVLGKTHLTPARNRSLEILLGTDITINGYGVCKDVSVVLQSHEFVMNFVVLELGNAEIILGVDWLRTLGRCGYDWDKHEMSFLYKGSMITLYGDPALQSRGRSFKDNHSLNCLEIAGFDMELFELNQTEVQEDTP</sequence>
<reference evidence="1" key="1">
    <citation type="submission" date="2016-07" db="EMBL/GenBank/DDBJ databases">
        <title>De novo transcriptome assembly of four accessions of the metal hyperaccumulator plant Noccaea caerulescens.</title>
        <authorList>
            <person name="Blande D."/>
            <person name="Halimaa P."/>
            <person name="Tervahauta A.I."/>
            <person name="Aarts M.G."/>
            <person name="Karenlampi S.O."/>
        </authorList>
    </citation>
    <scope>NUCLEOTIDE SEQUENCE</scope>
</reference>
<organism evidence="1">
    <name type="scientific">Noccaea caerulescens</name>
    <name type="common">Alpine penny-cress</name>
    <name type="synonym">Thlaspi caerulescens</name>
    <dbReference type="NCBI Taxonomy" id="107243"/>
    <lineage>
        <taxon>Eukaryota</taxon>
        <taxon>Viridiplantae</taxon>
        <taxon>Streptophyta</taxon>
        <taxon>Embryophyta</taxon>
        <taxon>Tracheophyta</taxon>
        <taxon>Spermatophyta</taxon>
        <taxon>Magnoliopsida</taxon>
        <taxon>eudicotyledons</taxon>
        <taxon>Gunneridae</taxon>
        <taxon>Pentapetalae</taxon>
        <taxon>rosids</taxon>
        <taxon>malvids</taxon>
        <taxon>Brassicales</taxon>
        <taxon>Brassicaceae</taxon>
        <taxon>Coluteocarpeae</taxon>
        <taxon>Noccaea</taxon>
    </lineage>
</organism>
<proteinExistence type="predicted"/>
<dbReference type="CDD" id="cd00303">
    <property type="entry name" value="retropepsin_like"/>
    <property type="match status" value="1"/>
</dbReference>